<dbReference type="AlphaFoldDB" id="A0A1F6BXL1"/>
<sequence length="95" mass="9988">MNTKPIVIVLAVIIVGFIGYYLVATRFSSEGGSSAEVSVSVFDFDGNGCVGNDEDLAILSEKCPSNGEACNVEGETDSIQAALKFAEASKQYPCE</sequence>
<evidence type="ECO:0000313" key="2">
    <source>
        <dbReference type="EMBL" id="OGG41694.1"/>
    </source>
</evidence>
<keyword evidence="1" id="KW-1133">Transmembrane helix</keyword>
<accession>A0A1F6BXL1</accession>
<evidence type="ECO:0000313" key="3">
    <source>
        <dbReference type="Proteomes" id="UP000176996"/>
    </source>
</evidence>
<dbReference type="EMBL" id="MFKK01000010">
    <property type="protein sequence ID" value="OGG41694.1"/>
    <property type="molecule type" value="Genomic_DNA"/>
</dbReference>
<reference evidence="2 3" key="1">
    <citation type="journal article" date="2016" name="Nat. Commun.">
        <title>Thousands of microbial genomes shed light on interconnected biogeochemical processes in an aquifer system.</title>
        <authorList>
            <person name="Anantharaman K."/>
            <person name="Brown C.T."/>
            <person name="Hug L.A."/>
            <person name="Sharon I."/>
            <person name="Castelle C.J."/>
            <person name="Probst A.J."/>
            <person name="Thomas B.C."/>
            <person name="Singh A."/>
            <person name="Wilkins M.J."/>
            <person name="Karaoz U."/>
            <person name="Brodie E.L."/>
            <person name="Williams K.H."/>
            <person name="Hubbard S.S."/>
            <person name="Banfield J.F."/>
        </authorList>
    </citation>
    <scope>NUCLEOTIDE SEQUENCE [LARGE SCALE GENOMIC DNA]</scope>
</reference>
<comment type="caution">
    <text evidence="2">The sequence shown here is derived from an EMBL/GenBank/DDBJ whole genome shotgun (WGS) entry which is preliminary data.</text>
</comment>
<feature type="transmembrane region" description="Helical" evidence="1">
    <location>
        <begin position="6"/>
        <end position="23"/>
    </location>
</feature>
<protein>
    <submittedName>
        <fullName evidence="2">Uncharacterized protein</fullName>
    </submittedName>
</protein>
<gene>
    <name evidence="2" type="ORF">A3A21_03740</name>
</gene>
<evidence type="ECO:0000256" key="1">
    <source>
        <dbReference type="SAM" id="Phobius"/>
    </source>
</evidence>
<organism evidence="2 3">
    <name type="scientific">Candidatus Jorgensenbacteria bacterium RIFCSPLOWO2_01_FULL_45_25b</name>
    <dbReference type="NCBI Taxonomy" id="1798471"/>
    <lineage>
        <taxon>Bacteria</taxon>
        <taxon>Candidatus Joergenseniibacteriota</taxon>
    </lineage>
</organism>
<proteinExistence type="predicted"/>
<keyword evidence="1" id="KW-0812">Transmembrane</keyword>
<dbReference type="STRING" id="1798471.A3A21_03740"/>
<keyword evidence="1" id="KW-0472">Membrane</keyword>
<dbReference type="Proteomes" id="UP000176996">
    <property type="component" value="Unassembled WGS sequence"/>
</dbReference>
<name>A0A1F6BXL1_9BACT</name>